<comment type="subcellular location">
    <subcellularLocation>
        <location evidence="1">Membrane</location>
    </subcellularLocation>
</comment>
<evidence type="ECO:0000256" key="2">
    <source>
        <dbReference type="ARBA" id="ARBA00022692"/>
    </source>
</evidence>
<feature type="transmembrane region" description="Helical" evidence="5">
    <location>
        <begin position="91"/>
        <end position="117"/>
    </location>
</feature>
<protein>
    <recommendedName>
        <fullName evidence="6">G-protein coupled receptors family 1 profile domain-containing protein</fullName>
    </recommendedName>
</protein>
<organism evidence="7 8">
    <name type="scientific">Steinernema hermaphroditum</name>
    <dbReference type="NCBI Taxonomy" id="289476"/>
    <lineage>
        <taxon>Eukaryota</taxon>
        <taxon>Metazoa</taxon>
        <taxon>Ecdysozoa</taxon>
        <taxon>Nematoda</taxon>
        <taxon>Chromadorea</taxon>
        <taxon>Rhabditida</taxon>
        <taxon>Tylenchina</taxon>
        <taxon>Panagrolaimomorpha</taxon>
        <taxon>Strongyloidoidea</taxon>
        <taxon>Steinernematidae</taxon>
        <taxon>Steinernema</taxon>
    </lineage>
</organism>
<dbReference type="Pfam" id="PF10328">
    <property type="entry name" value="7TM_GPCR_Srx"/>
    <property type="match status" value="1"/>
</dbReference>
<keyword evidence="2 5" id="KW-0812">Transmembrane</keyword>
<evidence type="ECO:0000259" key="6">
    <source>
        <dbReference type="PROSITE" id="PS50262"/>
    </source>
</evidence>
<feature type="domain" description="G-protein coupled receptors family 1 profile" evidence="6">
    <location>
        <begin position="117"/>
        <end position="292"/>
    </location>
</feature>
<dbReference type="EMBL" id="JAUCMV010000004">
    <property type="protein sequence ID" value="KAK0401538.1"/>
    <property type="molecule type" value="Genomic_DNA"/>
</dbReference>
<feature type="transmembrane region" description="Helical" evidence="5">
    <location>
        <begin position="24"/>
        <end position="48"/>
    </location>
</feature>
<dbReference type="Proteomes" id="UP001175271">
    <property type="component" value="Unassembled WGS sequence"/>
</dbReference>
<evidence type="ECO:0000256" key="3">
    <source>
        <dbReference type="ARBA" id="ARBA00022989"/>
    </source>
</evidence>
<keyword evidence="4 5" id="KW-0472">Membrane</keyword>
<feature type="transmembrane region" description="Helical" evidence="5">
    <location>
        <begin position="266"/>
        <end position="292"/>
    </location>
</feature>
<dbReference type="InterPro" id="IPR019430">
    <property type="entry name" value="7TM_GPCR_serpentine_rcpt_Srx"/>
</dbReference>
<evidence type="ECO:0000313" key="7">
    <source>
        <dbReference type="EMBL" id="KAK0401538.1"/>
    </source>
</evidence>
<dbReference type="SUPFAM" id="SSF81321">
    <property type="entry name" value="Family A G protein-coupled receptor-like"/>
    <property type="match status" value="1"/>
</dbReference>
<accession>A0AA39LLF4</accession>
<comment type="caution">
    <text evidence="7">The sequence shown here is derived from an EMBL/GenBank/DDBJ whole genome shotgun (WGS) entry which is preliminary data.</text>
</comment>
<keyword evidence="3 5" id="KW-1133">Transmembrane helix</keyword>
<feature type="transmembrane region" description="Helical" evidence="5">
    <location>
        <begin position="194"/>
        <end position="219"/>
    </location>
</feature>
<feature type="transmembrane region" description="Helical" evidence="5">
    <location>
        <begin position="239"/>
        <end position="260"/>
    </location>
</feature>
<reference evidence="7" key="1">
    <citation type="submission" date="2023-06" db="EMBL/GenBank/DDBJ databases">
        <title>Genomic analysis of the entomopathogenic nematode Steinernema hermaphroditum.</title>
        <authorList>
            <person name="Schwarz E.M."/>
            <person name="Heppert J.K."/>
            <person name="Baniya A."/>
            <person name="Schwartz H.T."/>
            <person name="Tan C.-H."/>
            <person name="Antoshechkin I."/>
            <person name="Sternberg P.W."/>
            <person name="Goodrich-Blair H."/>
            <person name="Dillman A.R."/>
        </authorList>
    </citation>
    <scope>NUCLEOTIDE SEQUENCE</scope>
    <source>
        <strain evidence="7">PS9179</strain>
        <tissue evidence="7">Whole animal</tissue>
    </source>
</reference>
<name>A0AA39LLF4_9BILA</name>
<evidence type="ECO:0000256" key="5">
    <source>
        <dbReference type="SAM" id="Phobius"/>
    </source>
</evidence>
<keyword evidence="8" id="KW-1185">Reference proteome</keyword>
<dbReference type="PANTHER" id="PTHR23017">
    <property type="entry name" value="SERPENTINE RECEPTOR, CLASS X"/>
    <property type="match status" value="1"/>
</dbReference>
<feature type="transmembrane region" description="Helical" evidence="5">
    <location>
        <begin position="138"/>
        <end position="161"/>
    </location>
</feature>
<proteinExistence type="predicted"/>
<dbReference type="Gene3D" id="1.20.1070.10">
    <property type="entry name" value="Rhodopsin 7-helix transmembrane proteins"/>
    <property type="match status" value="1"/>
</dbReference>
<dbReference type="AlphaFoldDB" id="A0AA39LLF4"/>
<dbReference type="PANTHER" id="PTHR23017:SF3">
    <property type="entry name" value="G-PROTEIN COUPLED RECEPTORS FAMILY 1 PROFILE DOMAIN-CONTAINING PROTEIN"/>
    <property type="match status" value="1"/>
</dbReference>
<sequence>MESNATFVFGSELQGRGSATSTDIWIGATILVTSFLATFLGIANLIIIKKMTLFHNAFGYFWASRTVGEVGSNLVHMIYSGPVTILQPTNIPIFVGFSAFSINYWFGCAACVMHQFIALNRFVAVCFPLSYNKVFRLYYCKLAIVACWAECLAVVAAYYIFPCNLVGYGPTYYDFIFVKCDPDMVRDYSVVGTIVNRFCLLVCSGTMVLDFITLVRIIYLEKTLRLKTQSKSFRRDVRFFAQSSIQNVTMIIALALIVVVNNSQSTPIALTATAVNSFILTTLNNSLALVIFNPEVREKLSLRFFVSLSKVGTSSSGGGVSAANSNNIRTVSNKVASSTRSCLRNCV</sequence>
<dbReference type="CDD" id="cd00637">
    <property type="entry name" value="7tm_classA_rhodopsin-like"/>
    <property type="match status" value="1"/>
</dbReference>
<evidence type="ECO:0000256" key="4">
    <source>
        <dbReference type="ARBA" id="ARBA00023136"/>
    </source>
</evidence>
<dbReference type="GO" id="GO:0016020">
    <property type="term" value="C:membrane"/>
    <property type="evidence" value="ECO:0007669"/>
    <property type="project" value="UniProtKB-SubCell"/>
</dbReference>
<dbReference type="InterPro" id="IPR017452">
    <property type="entry name" value="GPCR_Rhodpsn_7TM"/>
</dbReference>
<evidence type="ECO:0000313" key="8">
    <source>
        <dbReference type="Proteomes" id="UP001175271"/>
    </source>
</evidence>
<evidence type="ECO:0000256" key="1">
    <source>
        <dbReference type="ARBA" id="ARBA00004370"/>
    </source>
</evidence>
<feature type="transmembrane region" description="Helical" evidence="5">
    <location>
        <begin position="60"/>
        <end position="79"/>
    </location>
</feature>
<dbReference type="PROSITE" id="PS50262">
    <property type="entry name" value="G_PROTEIN_RECEP_F1_2"/>
    <property type="match status" value="1"/>
</dbReference>
<gene>
    <name evidence="7" type="ORF">QR680_015844</name>
</gene>